<reference evidence="2" key="1">
    <citation type="submission" date="2018-05" db="EMBL/GenBank/DDBJ databases">
        <authorList>
            <person name="Lanie J.A."/>
            <person name="Ng W.-L."/>
            <person name="Kazmierczak K.M."/>
            <person name="Andrzejewski T.M."/>
            <person name="Davidsen T.M."/>
            <person name="Wayne K.J."/>
            <person name="Tettelin H."/>
            <person name="Glass J.I."/>
            <person name="Rusch D."/>
            <person name="Podicherti R."/>
            <person name="Tsui H.-C.T."/>
            <person name="Winkler M.E."/>
        </authorList>
    </citation>
    <scope>NUCLEOTIDE SEQUENCE</scope>
</reference>
<protein>
    <recommendedName>
        <fullName evidence="1">Peptidase M24 domain-containing protein</fullName>
    </recommendedName>
</protein>
<evidence type="ECO:0000313" key="2">
    <source>
        <dbReference type="EMBL" id="SVC06384.1"/>
    </source>
</evidence>
<dbReference type="InterPro" id="IPR029149">
    <property type="entry name" value="Creatin/AminoP/Spt16_N"/>
</dbReference>
<name>A0A382J2R0_9ZZZZ</name>
<dbReference type="PANTHER" id="PTHR46112">
    <property type="entry name" value="AMINOPEPTIDASE"/>
    <property type="match status" value="1"/>
</dbReference>
<dbReference type="SUPFAM" id="SSF55920">
    <property type="entry name" value="Creatinase/aminopeptidase"/>
    <property type="match status" value="1"/>
</dbReference>
<gene>
    <name evidence="2" type="ORF">METZ01_LOCUS259238</name>
</gene>
<dbReference type="InterPro" id="IPR036005">
    <property type="entry name" value="Creatinase/aminopeptidase-like"/>
</dbReference>
<dbReference type="EMBL" id="UINC01071466">
    <property type="protein sequence ID" value="SVC06384.1"/>
    <property type="molecule type" value="Genomic_DNA"/>
</dbReference>
<organism evidence="2">
    <name type="scientific">marine metagenome</name>
    <dbReference type="NCBI Taxonomy" id="408172"/>
    <lineage>
        <taxon>unclassified sequences</taxon>
        <taxon>metagenomes</taxon>
        <taxon>ecological metagenomes</taxon>
    </lineage>
</organism>
<dbReference type="PANTHER" id="PTHR46112:SF2">
    <property type="entry name" value="XAA-PRO AMINOPEPTIDASE P-RELATED"/>
    <property type="match status" value="1"/>
</dbReference>
<dbReference type="Pfam" id="PF00557">
    <property type="entry name" value="Peptidase_M24"/>
    <property type="match status" value="1"/>
</dbReference>
<dbReference type="Gene3D" id="3.90.230.10">
    <property type="entry name" value="Creatinase/methionine aminopeptidase superfamily"/>
    <property type="match status" value="1"/>
</dbReference>
<dbReference type="InterPro" id="IPR050659">
    <property type="entry name" value="Peptidase_M24B"/>
</dbReference>
<dbReference type="AlphaFoldDB" id="A0A382J2R0"/>
<proteinExistence type="predicted"/>
<evidence type="ECO:0000259" key="1">
    <source>
        <dbReference type="Pfam" id="PF00557"/>
    </source>
</evidence>
<dbReference type="CDD" id="cd01066">
    <property type="entry name" value="APP_MetAP"/>
    <property type="match status" value="1"/>
</dbReference>
<feature type="non-terminal residue" evidence="2">
    <location>
        <position position="1"/>
    </location>
</feature>
<dbReference type="Gene3D" id="3.40.350.10">
    <property type="entry name" value="Creatinase/prolidase N-terminal domain"/>
    <property type="match status" value="1"/>
</dbReference>
<dbReference type="InterPro" id="IPR000994">
    <property type="entry name" value="Pept_M24"/>
</dbReference>
<sequence length="280" mass="31665">KLGVDFVDINMLEAFKEAGIDWTDGMTPMMEARAIKNQDEQECMRMVGAIGDAAHWECMKFLKPGVTENQVTAHIMEYLYSVPGMEDVEDVIVSSGPNTWPNWRNFSDRIIKPGDIVFMDLAALTWNGYKSCYYRTYCVGKEPSQDQKDVYATALKWLYDSIKAVKVGATTRDIASKWPSAKEAWGYAEEDQAAANLWGHGLGLAQYDQPVISRIWSLDHPVEIKAGMVFALETQHGKNFQWGVRIEEMLIVHDDRIEIISNFPVEQITVVDPLPGYSTL</sequence>
<feature type="domain" description="Peptidase M24" evidence="1">
    <location>
        <begin position="42"/>
        <end position="253"/>
    </location>
</feature>
<accession>A0A382J2R0</accession>